<dbReference type="EMBL" id="FPLJ01000132">
    <property type="protein sequence ID" value="SGZ02572.1"/>
    <property type="molecule type" value="Genomic_DNA"/>
</dbReference>
<organism evidence="1 2">
    <name type="scientific">Moritella viscosa</name>
    <dbReference type="NCBI Taxonomy" id="80854"/>
    <lineage>
        <taxon>Bacteria</taxon>
        <taxon>Pseudomonadati</taxon>
        <taxon>Pseudomonadota</taxon>
        <taxon>Gammaproteobacteria</taxon>
        <taxon>Alteromonadales</taxon>
        <taxon>Moritellaceae</taxon>
        <taxon>Moritella</taxon>
    </lineage>
</organism>
<evidence type="ECO:0000313" key="2">
    <source>
        <dbReference type="Proteomes" id="UP000182660"/>
    </source>
</evidence>
<name>A0ABY1HJB5_9GAMM</name>
<accession>A0ABY1HJB5</accession>
<gene>
    <name evidence="1" type="ORF">MT2528_4422</name>
</gene>
<proteinExistence type="predicted"/>
<dbReference type="Proteomes" id="UP000182660">
    <property type="component" value="Unassembled WGS sequence"/>
</dbReference>
<keyword evidence="2" id="KW-1185">Reference proteome</keyword>
<evidence type="ECO:0000313" key="1">
    <source>
        <dbReference type="EMBL" id="SGZ02572.1"/>
    </source>
</evidence>
<protein>
    <submittedName>
        <fullName evidence="1">Phosphatase</fullName>
    </submittedName>
</protein>
<comment type="caution">
    <text evidence="1">The sequence shown here is derived from an EMBL/GenBank/DDBJ whole genome shotgun (WGS) entry which is preliminary data.</text>
</comment>
<sequence>MQSALGDNAKVISIAAAYSRSEPERWEVKPDYIANNVEDLLSIIGKYA</sequence>
<reference evidence="1 2" key="1">
    <citation type="submission" date="2016-11" db="EMBL/GenBank/DDBJ databases">
        <authorList>
            <person name="Klemetsen T."/>
        </authorList>
    </citation>
    <scope>NUCLEOTIDE SEQUENCE [LARGE SCALE GENOMIC DNA]</scope>
    <source>
        <strain evidence="1">MT 2528</strain>
    </source>
</reference>